<gene>
    <name evidence="1" type="ORF">Goslar_00009</name>
</gene>
<organismHost>
    <name type="scientific">Escherichia coli</name>
    <dbReference type="NCBI Taxonomy" id="562"/>
</organismHost>
<dbReference type="EMBL" id="MK327938">
    <property type="protein sequence ID" value="QBO63802.1"/>
    <property type="molecule type" value="Genomic_DNA"/>
</dbReference>
<keyword evidence="2" id="KW-1185">Reference proteome</keyword>
<reference evidence="1 2" key="1">
    <citation type="submission" date="2018-12" db="EMBL/GenBank/DDBJ databases">
        <title>Still something new to discover - new insights into E. coli phage diversity and taxonomy.</title>
        <authorList>
            <person name="Korf I.H.E."/>
            <person name="Adriaennsens E."/>
            <person name="Dreiseikelmann B."/>
            <person name="Kropinski A."/>
            <person name="Nimtz M."/>
            <person name="Meier-Kolthoff J.P."/>
            <person name="Rohde M."/>
            <person name="van Raaij M."/>
            <person name="Wittmann J."/>
        </authorList>
    </citation>
    <scope>NUCLEOTIDE SEQUENCE [LARGE SCALE GENOMIC DNA]</scope>
</reference>
<accession>A0A482GHX0</accession>
<name>A0A482GHX0_BPGOS</name>
<evidence type="ECO:0000313" key="1">
    <source>
        <dbReference type="EMBL" id="QBO63802.1"/>
    </source>
</evidence>
<dbReference type="Proteomes" id="UP000294673">
    <property type="component" value="Segment"/>
</dbReference>
<protein>
    <submittedName>
        <fullName evidence="1">Uncharacterized protein</fullName>
    </submittedName>
</protein>
<sequence>MNTVEWGLVDRCPQVPVICGAEKYSEDRFIVPLVSTTTKHPVSEGALTGLLAHLNDGKVPVISSKIEAVLDGAELCFPIRDVNDIVGRVLTGWLEDDGVVKALIRIDRDTPNAERVKQALNSDATRLQITVMDVGAANKHIVEYFVPMVSIEPFDRIAEQPEPTADKTVTPAVMRSIVVDNSVLNNESIVLRGITPTEDGNALVVRIPELNNRRVFIGCVGYEVLYFDAQGRAVIATKSKLFNQHKAQASATQPYRLAYSEDKVTIWFVNGNDILNNAFPEKTFKPVTLIEMFGGEAYVAGIPGQFRLPSCCEFKTEDVITVNGTRVSLIRIDASSGFAVFEPHGKILENLKEACKISEPFGDERSLIIVKRTDVDRVEITVSQPIMAKTK</sequence>
<organism evidence="1 2">
    <name type="scientific">Escherichia phage vB_EcoM_Goslar</name>
    <dbReference type="NCBI Taxonomy" id="2502409"/>
    <lineage>
        <taxon>Viruses</taxon>
        <taxon>Duplodnaviria</taxon>
        <taxon>Heunggongvirae</taxon>
        <taxon>Uroviricota</taxon>
        <taxon>Caudoviricetes</taxon>
        <taxon>Chimalliviridae</taxon>
        <taxon>Goslarvirus</taxon>
        <taxon>Goslarvirus goslar</taxon>
    </lineage>
</organism>
<proteinExistence type="predicted"/>
<evidence type="ECO:0000313" key="2">
    <source>
        <dbReference type="Proteomes" id="UP000294673"/>
    </source>
</evidence>